<evidence type="ECO:0000313" key="2">
    <source>
        <dbReference type="EMBL" id="AFZ67619.1"/>
    </source>
</evidence>
<dbReference type="KEGG" id="dpd:Deipe_2129"/>
<gene>
    <name evidence="2" type="ordered locus">Deipe_2129</name>
</gene>
<dbReference type="Pfam" id="PF00480">
    <property type="entry name" value="ROK"/>
    <property type="match status" value="1"/>
</dbReference>
<dbReference type="Proteomes" id="UP000010467">
    <property type="component" value="Chromosome"/>
</dbReference>
<dbReference type="PATRIC" id="fig|937777.3.peg.2134"/>
<organism evidence="2 3">
    <name type="scientific">Deinococcus peraridilitoris (strain DSM 19664 / LMG 22246 / CIP 109416 / KR-200)</name>
    <dbReference type="NCBI Taxonomy" id="937777"/>
    <lineage>
        <taxon>Bacteria</taxon>
        <taxon>Thermotogati</taxon>
        <taxon>Deinococcota</taxon>
        <taxon>Deinococci</taxon>
        <taxon>Deinococcales</taxon>
        <taxon>Deinococcaceae</taxon>
        <taxon>Deinococcus</taxon>
    </lineage>
</organism>
<evidence type="ECO:0000256" key="1">
    <source>
        <dbReference type="ARBA" id="ARBA00006479"/>
    </source>
</evidence>
<name>L0A2G8_DEIPD</name>
<dbReference type="STRING" id="937777.Deipe_2129"/>
<dbReference type="InterPro" id="IPR000600">
    <property type="entry name" value="ROK"/>
</dbReference>
<keyword evidence="2" id="KW-0418">Kinase</keyword>
<keyword evidence="3" id="KW-1185">Reference proteome</keyword>
<evidence type="ECO:0000313" key="3">
    <source>
        <dbReference type="Proteomes" id="UP000010467"/>
    </source>
</evidence>
<dbReference type="PANTHER" id="PTHR18964">
    <property type="entry name" value="ROK (REPRESSOR, ORF, KINASE) FAMILY"/>
    <property type="match status" value="1"/>
</dbReference>
<proteinExistence type="inferred from homology"/>
<accession>L0A2G8</accession>
<dbReference type="SUPFAM" id="SSF53067">
    <property type="entry name" value="Actin-like ATPase domain"/>
    <property type="match status" value="1"/>
</dbReference>
<dbReference type="HOGENOM" id="CLU_036604_2_0_0"/>
<dbReference type="OrthoDB" id="49666at2"/>
<dbReference type="InterPro" id="IPR043129">
    <property type="entry name" value="ATPase_NBD"/>
</dbReference>
<reference evidence="3" key="1">
    <citation type="submission" date="2012-03" db="EMBL/GenBank/DDBJ databases">
        <title>Complete sequence of chromosome of Deinococcus peraridilitoris DSM 19664.</title>
        <authorList>
            <person name="Lucas S."/>
            <person name="Copeland A."/>
            <person name="Lapidus A."/>
            <person name="Glavina del Rio T."/>
            <person name="Dalin E."/>
            <person name="Tice H."/>
            <person name="Bruce D."/>
            <person name="Goodwin L."/>
            <person name="Pitluck S."/>
            <person name="Peters L."/>
            <person name="Mikhailova N."/>
            <person name="Lu M."/>
            <person name="Kyrpides N."/>
            <person name="Mavromatis K."/>
            <person name="Ivanova N."/>
            <person name="Brettin T."/>
            <person name="Detter J.C."/>
            <person name="Han C."/>
            <person name="Larimer F."/>
            <person name="Land M."/>
            <person name="Hauser L."/>
            <person name="Markowitz V."/>
            <person name="Cheng J.-F."/>
            <person name="Hugenholtz P."/>
            <person name="Woyke T."/>
            <person name="Wu D."/>
            <person name="Pukall R."/>
            <person name="Steenblock K."/>
            <person name="Brambilla E."/>
            <person name="Klenk H.-P."/>
            <person name="Eisen J.A."/>
        </authorList>
    </citation>
    <scope>NUCLEOTIDE SEQUENCE [LARGE SCALE GENOMIC DNA]</scope>
    <source>
        <strain evidence="3">DSM 19664 / LMG 22246 / CIP 109416 / KR-200</strain>
    </source>
</reference>
<dbReference type="EMBL" id="CP003382">
    <property type="protein sequence ID" value="AFZ67619.1"/>
    <property type="molecule type" value="Genomic_DNA"/>
</dbReference>
<protein>
    <submittedName>
        <fullName evidence="2">Transcriptional regulator/sugar kinase</fullName>
    </submittedName>
</protein>
<sequence>MTPQARPVLGLDIGGSHVTAALVDPGAREVRRDSRTVLHVAHDSPASLLTDGWARVALLACANEVGRVAGVGVAMPSPFEYARGVARHRHKFAALYGVNVRESLRDAWAGTPLADTSPVFGNDADLFALGEAWAGAARGRTRVLGVTLGTGLGSGFVVAGRVVTSGEGVPPEGELWNTPYAGALAEDSVSTRALVDAYTRSGGPQLNPADLAARARQGDVGARQVWQQFGEHLAAVLTPVVQDFKPDVVVVGGNLTQAWTLFSAPLKLLGVPCEASRLLDEAALLGAAALVLDQHG</sequence>
<dbReference type="eggNOG" id="COG1940">
    <property type="taxonomic scope" value="Bacteria"/>
</dbReference>
<keyword evidence="2" id="KW-0808">Transferase</keyword>
<comment type="similarity">
    <text evidence="1">Belongs to the ROK (NagC/XylR) family.</text>
</comment>
<dbReference type="Gene3D" id="3.30.420.40">
    <property type="match status" value="2"/>
</dbReference>
<dbReference type="GO" id="GO:0016301">
    <property type="term" value="F:kinase activity"/>
    <property type="evidence" value="ECO:0007669"/>
    <property type="project" value="UniProtKB-KW"/>
</dbReference>
<dbReference type="AlphaFoldDB" id="L0A2G8"/>
<dbReference type="PANTHER" id="PTHR18964:SF149">
    <property type="entry name" value="BIFUNCTIONAL UDP-N-ACETYLGLUCOSAMINE 2-EPIMERASE_N-ACETYLMANNOSAMINE KINASE"/>
    <property type="match status" value="1"/>
</dbReference>